<comment type="caution">
    <text evidence="2">The sequence shown here is derived from an EMBL/GenBank/DDBJ whole genome shotgun (WGS) entry which is preliminary data.</text>
</comment>
<feature type="region of interest" description="Disordered" evidence="1">
    <location>
        <begin position="1"/>
        <end position="60"/>
    </location>
</feature>
<evidence type="ECO:0000256" key="1">
    <source>
        <dbReference type="SAM" id="MobiDB-lite"/>
    </source>
</evidence>
<dbReference type="AlphaFoldDB" id="A0AAX6HXZ4"/>
<organism evidence="2 3">
    <name type="scientific">Iris pallida</name>
    <name type="common">Sweet iris</name>
    <dbReference type="NCBI Taxonomy" id="29817"/>
    <lineage>
        <taxon>Eukaryota</taxon>
        <taxon>Viridiplantae</taxon>
        <taxon>Streptophyta</taxon>
        <taxon>Embryophyta</taxon>
        <taxon>Tracheophyta</taxon>
        <taxon>Spermatophyta</taxon>
        <taxon>Magnoliopsida</taxon>
        <taxon>Liliopsida</taxon>
        <taxon>Asparagales</taxon>
        <taxon>Iridaceae</taxon>
        <taxon>Iridoideae</taxon>
        <taxon>Irideae</taxon>
        <taxon>Iris</taxon>
    </lineage>
</organism>
<evidence type="ECO:0000313" key="3">
    <source>
        <dbReference type="Proteomes" id="UP001140949"/>
    </source>
</evidence>
<reference evidence="2" key="2">
    <citation type="submission" date="2023-04" db="EMBL/GenBank/DDBJ databases">
        <authorList>
            <person name="Bruccoleri R.E."/>
            <person name="Oakeley E.J."/>
            <person name="Faust A.-M."/>
            <person name="Dessus-Babus S."/>
            <person name="Altorfer M."/>
            <person name="Burckhardt D."/>
            <person name="Oertli M."/>
            <person name="Naumann U."/>
            <person name="Petersen F."/>
            <person name="Wong J."/>
        </authorList>
    </citation>
    <scope>NUCLEOTIDE SEQUENCE</scope>
    <source>
        <strain evidence="2">GSM-AAB239-AS_SAM_17_03QT</strain>
        <tissue evidence="2">Leaf</tissue>
    </source>
</reference>
<sequence>MRRSDSRVPHRASRTRPRPSLGRRACVFSGTDPADLPVLGRTAPIRPPRSEPRTSATSRV</sequence>
<reference evidence="2" key="1">
    <citation type="journal article" date="2023" name="GigaByte">
        <title>Genome assembly of the bearded iris, Iris pallida Lam.</title>
        <authorList>
            <person name="Bruccoleri R.E."/>
            <person name="Oakeley E.J."/>
            <person name="Faust A.M.E."/>
            <person name="Altorfer M."/>
            <person name="Dessus-Babus S."/>
            <person name="Burckhardt D."/>
            <person name="Oertli M."/>
            <person name="Naumann U."/>
            <person name="Petersen F."/>
            <person name="Wong J."/>
        </authorList>
    </citation>
    <scope>NUCLEOTIDE SEQUENCE</scope>
    <source>
        <strain evidence="2">GSM-AAB239-AS_SAM_17_03QT</strain>
    </source>
</reference>
<gene>
    <name evidence="2" type="ORF">M6B38_279830</name>
</gene>
<evidence type="ECO:0000313" key="2">
    <source>
        <dbReference type="EMBL" id="KAJ6845906.1"/>
    </source>
</evidence>
<proteinExistence type="predicted"/>
<keyword evidence="3" id="KW-1185">Reference proteome</keyword>
<dbReference type="EMBL" id="JANAVB010005600">
    <property type="protein sequence ID" value="KAJ6845906.1"/>
    <property type="molecule type" value="Genomic_DNA"/>
</dbReference>
<protein>
    <submittedName>
        <fullName evidence="2">Extensin-like</fullName>
    </submittedName>
</protein>
<dbReference type="Proteomes" id="UP001140949">
    <property type="component" value="Unassembled WGS sequence"/>
</dbReference>
<accession>A0AAX6HXZ4</accession>
<name>A0AAX6HXZ4_IRIPA</name>